<evidence type="ECO:0000313" key="1">
    <source>
        <dbReference type="EMBL" id="KAH7906795.1"/>
    </source>
</evidence>
<accession>A0ACB8A0D1</accession>
<protein>
    <submittedName>
        <fullName evidence="1">Uncharacterized protein</fullName>
    </submittedName>
</protein>
<gene>
    <name evidence="1" type="ORF">BJ138DRAFT_579211</name>
</gene>
<organism evidence="1 2">
    <name type="scientific">Hygrophoropsis aurantiaca</name>
    <dbReference type="NCBI Taxonomy" id="72124"/>
    <lineage>
        <taxon>Eukaryota</taxon>
        <taxon>Fungi</taxon>
        <taxon>Dikarya</taxon>
        <taxon>Basidiomycota</taxon>
        <taxon>Agaricomycotina</taxon>
        <taxon>Agaricomycetes</taxon>
        <taxon>Agaricomycetidae</taxon>
        <taxon>Boletales</taxon>
        <taxon>Coniophorineae</taxon>
        <taxon>Hygrophoropsidaceae</taxon>
        <taxon>Hygrophoropsis</taxon>
    </lineage>
</organism>
<comment type="caution">
    <text evidence="1">The sequence shown here is derived from an EMBL/GenBank/DDBJ whole genome shotgun (WGS) entry which is preliminary data.</text>
</comment>
<dbReference type="Proteomes" id="UP000790377">
    <property type="component" value="Unassembled WGS sequence"/>
</dbReference>
<evidence type="ECO:0000313" key="2">
    <source>
        <dbReference type="Proteomes" id="UP000790377"/>
    </source>
</evidence>
<proteinExistence type="predicted"/>
<reference evidence="1" key="1">
    <citation type="journal article" date="2021" name="New Phytol.">
        <title>Evolutionary innovations through gain and loss of genes in the ectomycorrhizal Boletales.</title>
        <authorList>
            <person name="Wu G."/>
            <person name="Miyauchi S."/>
            <person name="Morin E."/>
            <person name="Kuo A."/>
            <person name="Drula E."/>
            <person name="Varga T."/>
            <person name="Kohler A."/>
            <person name="Feng B."/>
            <person name="Cao Y."/>
            <person name="Lipzen A."/>
            <person name="Daum C."/>
            <person name="Hundley H."/>
            <person name="Pangilinan J."/>
            <person name="Johnson J."/>
            <person name="Barry K."/>
            <person name="LaButti K."/>
            <person name="Ng V."/>
            <person name="Ahrendt S."/>
            <person name="Min B."/>
            <person name="Choi I.G."/>
            <person name="Park H."/>
            <person name="Plett J.M."/>
            <person name="Magnuson J."/>
            <person name="Spatafora J.W."/>
            <person name="Nagy L.G."/>
            <person name="Henrissat B."/>
            <person name="Grigoriev I.V."/>
            <person name="Yang Z.L."/>
            <person name="Xu J."/>
            <person name="Martin F.M."/>
        </authorList>
    </citation>
    <scope>NUCLEOTIDE SEQUENCE</scope>
    <source>
        <strain evidence="1">ATCC 28755</strain>
    </source>
</reference>
<name>A0ACB8A0D1_9AGAM</name>
<sequence length="228" mass="25435">MLQTLPFLLSAPHVPDPNCLVVRPANNPLALPEIRYRHHRISMSLETLRRKIGRWTIFKLGRGGGRHALMKLIRAIGTDPLSSFHSDDQQFIFSSSSAAILVGLMSLFLHTHTLSASKPIDTYHATLRCLMRRTTSSITYSEPYMLHQKFGSNNSSGPNFSITTPAGEGDIDRDNHHNDDTMHSFRPPVPRSSGSRVCRVNQPEHKLTERLQKTAETAMPGLVGICMA</sequence>
<keyword evidence="2" id="KW-1185">Reference proteome</keyword>
<dbReference type="EMBL" id="MU267974">
    <property type="protein sequence ID" value="KAH7906795.1"/>
    <property type="molecule type" value="Genomic_DNA"/>
</dbReference>